<organism evidence="2 3">
    <name type="scientific">Pelagomonas calceolata</name>
    <dbReference type="NCBI Taxonomy" id="35677"/>
    <lineage>
        <taxon>Eukaryota</taxon>
        <taxon>Sar</taxon>
        <taxon>Stramenopiles</taxon>
        <taxon>Ochrophyta</taxon>
        <taxon>Pelagophyceae</taxon>
        <taxon>Pelagomonadales</taxon>
        <taxon>Pelagomonadaceae</taxon>
        <taxon>Pelagomonas</taxon>
    </lineage>
</organism>
<feature type="region of interest" description="Disordered" evidence="1">
    <location>
        <begin position="25"/>
        <end position="44"/>
    </location>
</feature>
<proteinExistence type="predicted"/>
<protein>
    <submittedName>
        <fullName evidence="2">Uncharacterized protein</fullName>
    </submittedName>
</protein>
<dbReference type="EMBL" id="CAKKNE010000004">
    <property type="protein sequence ID" value="CAH0374652.1"/>
    <property type="molecule type" value="Genomic_DNA"/>
</dbReference>
<comment type="caution">
    <text evidence="2">The sequence shown here is derived from an EMBL/GenBank/DDBJ whole genome shotgun (WGS) entry which is preliminary data.</text>
</comment>
<gene>
    <name evidence="2" type="ORF">PECAL_4P19500</name>
</gene>
<feature type="compositionally biased region" description="Basic and acidic residues" evidence="1">
    <location>
        <begin position="74"/>
        <end position="86"/>
    </location>
</feature>
<accession>A0A8J2SVI9</accession>
<feature type="region of interest" description="Disordered" evidence="1">
    <location>
        <begin position="61"/>
        <end position="86"/>
    </location>
</feature>
<dbReference type="Proteomes" id="UP000789595">
    <property type="component" value="Unassembled WGS sequence"/>
</dbReference>
<evidence type="ECO:0000256" key="1">
    <source>
        <dbReference type="SAM" id="MobiDB-lite"/>
    </source>
</evidence>
<evidence type="ECO:0000313" key="3">
    <source>
        <dbReference type="Proteomes" id="UP000789595"/>
    </source>
</evidence>
<reference evidence="2" key="1">
    <citation type="submission" date="2021-11" db="EMBL/GenBank/DDBJ databases">
        <authorList>
            <consortium name="Genoscope - CEA"/>
            <person name="William W."/>
        </authorList>
    </citation>
    <scope>NUCLEOTIDE SEQUENCE</scope>
</reference>
<name>A0A8J2SVI9_9STRA</name>
<dbReference type="AlphaFoldDB" id="A0A8J2SVI9"/>
<sequence>MPPREESKDDDVVARNPIEARLLARERERKAKKPLTAKDLDNKMAEAEERRQLELEAIKFKGAQFSRPAPGPRRTVDYGEEKDSHK</sequence>
<keyword evidence="3" id="KW-1185">Reference proteome</keyword>
<evidence type="ECO:0000313" key="2">
    <source>
        <dbReference type="EMBL" id="CAH0374652.1"/>
    </source>
</evidence>